<evidence type="ECO:0000313" key="1">
    <source>
        <dbReference type="EMBL" id="KXA19156.1"/>
    </source>
</evidence>
<protein>
    <submittedName>
        <fullName evidence="1">Uncharacterized protein</fullName>
    </submittedName>
</protein>
<evidence type="ECO:0000313" key="2">
    <source>
        <dbReference type="Proteomes" id="UP000070401"/>
    </source>
</evidence>
<dbReference type="PATRIC" id="fig|851.8.peg.1520"/>
<keyword evidence="2" id="KW-1185">Reference proteome</keyword>
<comment type="caution">
    <text evidence="1">The sequence shown here is derived from an EMBL/GenBank/DDBJ whole genome shotgun (WGS) entry which is preliminary data.</text>
</comment>
<dbReference type="EMBL" id="LRPY01000152">
    <property type="protein sequence ID" value="KXA19156.1"/>
    <property type="molecule type" value="Genomic_DNA"/>
</dbReference>
<gene>
    <name evidence="1" type="ORF">HMPREF3221_01511</name>
</gene>
<name>A0A133NS83_FUSNU</name>
<reference evidence="2" key="1">
    <citation type="submission" date="2016-01" db="EMBL/GenBank/DDBJ databases">
        <authorList>
            <person name="Mitreva M."/>
            <person name="Pepin K.H."/>
            <person name="Mihindukulasuriya K.A."/>
            <person name="Fulton R."/>
            <person name="Fronick C."/>
            <person name="O'Laughlin M."/>
            <person name="Miner T."/>
            <person name="Herter B."/>
            <person name="Rosa B.A."/>
            <person name="Cordes M."/>
            <person name="Tomlinson C."/>
            <person name="Wollam A."/>
            <person name="Palsikar V.B."/>
            <person name="Mardis E.R."/>
            <person name="Wilson R.K."/>
        </authorList>
    </citation>
    <scope>NUCLEOTIDE SEQUENCE [LARGE SCALE GENOMIC DNA]</scope>
    <source>
        <strain evidence="2">MJR7757B</strain>
    </source>
</reference>
<organism evidence="1 2">
    <name type="scientific">Fusobacterium nucleatum</name>
    <dbReference type="NCBI Taxonomy" id="851"/>
    <lineage>
        <taxon>Bacteria</taxon>
        <taxon>Fusobacteriati</taxon>
        <taxon>Fusobacteriota</taxon>
        <taxon>Fusobacteriia</taxon>
        <taxon>Fusobacteriales</taxon>
        <taxon>Fusobacteriaceae</taxon>
        <taxon>Fusobacterium</taxon>
    </lineage>
</organism>
<dbReference type="AlphaFoldDB" id="A0A133NS83"/>
<sequence length="189" mass="23194">MVEKRSKIINNLIKEITEKINKNFFDLTNLENDLKKYPLCFSNSELNEYIQKIEEVKFLDFNKNQKKEDLDTIIYYFLDIRNFLVDLKGKRGKFIRKLIEECINSIYNQKQFFYFVVNSEFYFENYSYYFTNEEIKKYNELWFELEIENSMLLSDENVSKIMERWNKNCKLILVKVIKMIQYLNSLELD</sequence>
<proteinExistence type="predicted"/>
<dbReference type="Proteomes" id="UP000070401">
    <property type="component" value="Unassembled WGS sequence"/>
</dbReference>
<accession>A0A133NS83</accession>